<dbReference type="Proteomes" id="UP000048926">
    <property type="component" value="Unassembled WGS sequence"/>
</dbReference>
<reference evidence="4" key="1">
    <citation type="submission" date="2015-07" db="EMBL/GenBank/DDBJ databases">
        <authorList>
            <person name="Rodrigo-Torres Lidia"/>
            <person name="Arahal R.David."/>
        </authorList>
    </citation>
    <scope>NUCLEOTIDE SEQUENCE [LARGE SCALE GENOMIC DNA]</scope>
    <source>
        <strain evidence="4">CECT 4801</strain>
    </source>
</reference>
<evidence type="ECO:0000313" key="4">
    <source>
        <dbReference type="Proteomes" id="UP000048926"/>
    </source>
</evidence>
<evidence type="ECO:0000256" key="1">
    <source>
        <dbReference type="SAM" id="SignalP"/>
    </source>
</evidence>
<keyword evidence="4" id="KW-1185">Reference proteome</keyword>
<dbReference type="RefSeq" id="WP_055660202.1">
    <property type="nucleotide sequence ID" value="NZ_CP045627.1"/>
</dbReference>
<evidence type="ECO:0000313" key="3">
    <source>
        <dbReference type="EMBL" id="CTQ46411.1"/>
    </source>
</evidence>
<sequence>MPVRGVTLPALALFLATAGTAVAEEEKVNDNIDCGYPLTEAERSFCADKALEDADTRMKEAFDRLRARLVEIDAELPEHLKGAPASLDDAQAAWKTYADKDCTAYSFPFRGGTRGNELYRNCLIVLTMKRTEDLDATVEDYAN</sequence>
<feature type="chain" id="PRO_5005808102" description="Lysozyme inhibitor LprI-like N-terminal domain-containing protein" evidence="1">
    <location>
        <begin position="24"/>
        <end position="143"/>
    </location>
</feature>
<dbReference type="EMBL" id="CXST01000003">
    <property type="protein sequence ID" value="CTQ46411.1"/>
    <property type="molecule type" value="Genomic_DNA"/>
</dbReference>
<dbReference type="OrthoDB" id="7678178at2"/>
<dbReference type="InterPro" id="IPR009739">
    <property type="entry name" value="LprI-like_N"/>
</dbReference>
<dbReference type="AlphaFoldDB" id="A0A0M6YBP2"/>
<dbReference type="Gene3D" id="1.20.1270.180">
    <property type="match status" value="1"/>
</dbReference>
<keyword evidence="1" id="KW-0732">Signal</keyword>
<feature type="signal peptide" evidence="1">
    <location>
        <begin position="1"/>
        <end position="23"/>
    </location>
</feature>
<proteinExistence type="predicted"/>
<evidence type="ECO:0000259" key="2">
    <source>
        <dbReference type="Pfam" id="PF07007"/>
    </source>
</evidence>
<dbReference type="Pfam" id="PF07007">
    <property type="entry name" value="LprI"/>
    <property type="match status" value="1"/>
</dbReference>
<accession>A0A0M6YBP2</accession>
<protein>
    <recommendedName>
        <fullName evidence="2">Lysozyme inhibitor LprI-like N-terminal domain-containing protein</fullName>
    </recommendedName>
</protein>
<feature type="domain" description="Lysozyme inhibitor LprI-like N-terminal" evidence="2">
    <location>
        <begin position="39"/>
        <end position="134"/>
    </location>
</feature>
<name>A0A0M6YBP2_9HYPH</name>
<dbReference type="STRING" id="187304.B0E33_12530"/>
<gene>
    <name evidence="3" type="ORF">LAL4801_04870</name>
</gene>
<organism evidence="3 4">
    <name type="scientific">Roseibium aggregatum</name>
    <dbReference type="NCBI Taxonomy" id="187304"/>
    <lineage>
        <taxon>Bacteria</taxon>
        <taxon>Pseudomonadati</taxon>
        <taxon>Pseudomonadota</taxon>
        <taxon>Alphaproteobacteria</taxon>
        <taxon>Hyphomicrobiales</taxon>
        <taxon>Stappiaceae</taxon>
        <taxon>Roseibium</taxon>
    </lineage>
</organism>